<dbReference type="RefSeq" id="WP_090716811.1">
    <property type="nucleotide sequence ID" value="NZ_FNDX01000028.1"/>
</dbReference>
<protein>
    <submittedName>
        <fullName evidence="1">Uncharacterized protein</fullName>
    </submittedName>
</protein>
<organism evidence="1 2">
    <name type="scientific">Paenibacillus typhae</name>
    <dbReference type="NCBI Taxonomy" id="1174501"/>
    <lineage>
        <taxon>Bacteria</taxon>
        <taxon>Bacillati</taxon>
        <taxon>Bacillota</taxon>
        <taxon>Bacilli</taxon>
        <taxon>Bacillales</taxon>
        <taxon>Paenibacillaceae</taxon>
        <taxon>Paenibacillus</taxon>
    </lineage>
</organism>
<dbReference type="AlphaFoldDB" id="A0A1G8Y1X2"/>
<keyword evidence="2" id="KW-1185">Reference proteome</keyword>
<name>A0A1G8Y1X2_9BACL</name>
<dbReference type="Proteomes" id="UP000199050">
    <property type="component" value="Unassembled WGS sequence"/>
</dbReference>
<reference evidence="2" key="1">
    <citation type="submission" date="2016-10" db="EMBL/GenBank/DDBJ databases">
        <authorList>
            <person name="Varghese N."/>
            <person name="Submissions S."/>
        </authorList>
    </citation>
    <scope>NUCLEOTIDE SEQUENCE [LARGE SCALE GENOMIC DNA]</scope>
    <source>
        <strain evidence="2">CGMCC 1.11012</strain>
    </source>
</reference>
<dbReference type="OrthoDB" id="8442303at2"/>
<proteinExistence type="predicted"/>
<sequence length="339" mass="40248">MRKYFTEFGLNVFTSYKTIVPVEHLEKVQRNAKYHIYGILSIPRVIIDKESFIVNKEGFKCTLKGINPEYQESYEISNFSMLPGIDHREIKYDIRYPFDKLDYHIDREILLNFFNNNKERINFSESEFLNLFDTPLDIQLVLNKHLQENWLPLKMEVLYIGKSFGANGQRLAQDRLSAHSTLQKILTDFHSKYPDKRIYLLLLEMTPLLNTTFDGISQEYGTSDEEDQKHLEKVLSNLPVEEQVINITEAAIINYFKPYYNTNFIENFPSTEHTGYKQYYDLDYNCMSVELDLEFDSMPNIELHTDNNNIKNCWEFIQYNLSNDPNRRNMYEIFTSKAE</sequence>
<gene>
    <name evidence="1" type="ORF">SAMN05216192_12818</name>
</gene>
<evidence type="ECO:0000313" key="2">
    <source>
        <dbReference type="Proteomes" id="UP000199050"/>
    </source>
</evidence>
<evidence type="ECO:0000313" key="1">
    <source>
        <dbReference type="EMBL" id="SDJ96776.1"/>
    </source>
</evidence>
<dbReference type="EMBL" id="FNDX01000028">
    <property type="protein sequence ID" value="SDJ96776.1"/>
    <property type="molecule type" value="Genomic_DNA"/>
</dbReference>
<accession>A0A1G8Y1X2</accession>